<evidence type="ECO:0000313" key="4">
    <source>
        <dbReference type="EMBL" id="SDW10665.1"/>
    </source>
</evidence>
<keyword evidence="4" id="KW-0575">Peroxidase</keyword>
<dbReference type="GO" id="GO:0006979">
    <property type="term" value="P:response to oxidative stress"/>
    <property type="evidence" value="ECO:0007669"/>
    <property type="project" value="InterPro"/>
</dbReference>
<evidence type="ECO:0000256" key="3">
    <source>
        <dbReference type="ARBA" id="ARBA00023180"/>
    </source>
</evidence>
<dbReference type="RefSeq" id="WP_093027606.1">
    <property type="nucleotide sequence ID" value="NZ_FNNZ01000001.1"/>
</dbReference>
<keyword evidence="2" id="KW-0964">Secreted</keyword>
<dbReference type="Proteomes" id="UP000198816">
    <property type="component" value="Unassembled WGS sequence"/>
</dbReference>
<dbReference type="GO" id="GO:0004601">
    <property type="term" value="F:peroxidase activity"/>
    <property type="evidence" value="ECO:0007669"/>
    <property type="project" value="UniProtKB-KW"/>
</dbReference>
<dbReference type="OrthoDB" id="9765610at2"/>
<protein>
    <submittedName>
        <fullName evidence="4">Animal haem peroxidase</fullName>
    </submittedName>
</protein>
<dbReference type="PANTHER" id="PTHR11475:SF4">
    <property type="entry name" value="CHORION PEROXIDASE"/>
    <property type="match status" value="1"/>
</dbReference>
<reference evidence="5" key="1">
    <citation type="submission" date="2016-10" db="EMBL/GenBank/DDBJ databases">
        <authorList>
            <person name="Varghese N."/>
            <person name="Submissions S."/>
        </authorList>
    </citation>
    <scope>NUCLEOTIDE SEQUENCE [LARGE SCALE GENOMIC DNA]</scope>
    <source>
        <strain evidence="5">DSM 217</strain>
    </source>
</reference>
<keyword evidence="5" id="KW-1185">Reference proteome</keyword>
<evidence type="ECO:0000256" key="1">
    <source>
        <dbReference type="ARBA" id="ARBA00004613"/>
    </source>
</evidence>
<accession>A0A1H2QU65</accession>
<dbReference type="PROSITE" id="PS50292">
    <property type="entry name" value="PEROXIDASE_3"/>
    <property type="match status" value="1"/>
</dbReference>
<dbReference type="InterPro" id="IPR019791">
    <property type="entry name" value="Haem_peroxidase_animal"/>
</dbReference>
<dbReference type="EMBL" id="FNNZ01000001">
    <property type="protein sequence ID" value="SDW10665.1"/>
    <property type="molecule type" value="Genomic_DNA"/>
</dbReference>
<name>A0A1H2QU65_THIRO</name>
<evidence type="ECO:0000256" key="2">
    <source>
        <dbReference type="ARBA" id="ARBA00022525"/>
    </source>
</evidence>
<organism evidence="4 5">
    <name type="scientific">Thiocapsa roseopersicina</name>
    <dbReference type="NCBI Taxonomy" id="1058"/>
    <lineage>
        <taxon>Bacteria</taxon>
        <taxon>Pseudomonadati</taxon>
        <taxon>Pseudomonadota</taxon>
        <taxon>Gammaproteobacteria</taxon>
        <taxon>Chromatiales</taxon>
        <taxon>Chromatiaceae</taxon>
        <taxon>Thiocapsa</taxon>
    </lineage>
</organism>
<gene>
    <name evidence="4" type="ORF">SAMN05421783_101424</name>
</gene>
<dbReference type="AlphaFoldDB" id="A0A1H2QU65"/>
<proteinExistence type="predicted"/>
<dbReference type="Gene3D" id="1.10.640.10">
    <property type="entry name" value="Haem peroxidase domain superfamily, animal type"/>
    <property type="match status" value="1"/>
</dbReference>
<dbReference type="CDD" id="cd09819">
    <property type="entry name" value="An_peroxidase_bacterial_1"/>
    <property type="match status" value="1"/>
</dbReference>
<dbReference type="InterPro" id="IPR037120">
    <property type="entry name" value="Haem_peroxidase_sf_animal"/>
</dbReference>
<dbReference type="InterPro" id="IPR010255">
    <property type="entry name" value="Haem_peroxidase_sf"/>
</dbReference>
<dbReference type="PANTHER" id="PTHR11475">
    <property type="entry name" value="OXIDASE/PEROXIDASE"/>
    <property type="match status" value="1"/>
</dbReference>
<keyword evidence="4" id="KW-0560">Oxidoreductase</keyword>
<evidence type="ECO:0000313" key="5">
    <source>
        <dbReference type="Proteomes" id="UP000198816"/>
    </source>
</evidence>
<dbReference type="Pfam" id="PF03098">
    <property type="entry name" value="An_peroxidase"/>
    <property type="match status" value="1"/>
</dbReference>
<dbReference type="SUPFAM" id="SSF48113">
    <property type="entry name" value="Heme-dependent peroxidases"/>
    <property type="match status" value="1"/>
</dbReference>
<dbReference type="GO" id="GO:0005576">
    <property type="term" value="C:extracellular region"/>
    <property type="evidence" value="ECO:0007669"/>
    <property type="project" value="UniProtKB-SubCell"/>
</dbReference>
<dbReference type="STRING" id="1058.SAMN05421783_101424"/>
<comment type="subcellular location">
    <subcellularLocation>
        <location evidence="1">Secreted</location>
    </subcellularLocation>
</comment>
<sequence length="470" mass="51722">MHGFENRGWDVQRGRFAQTGRFGRLFPELRSLTEFKPGPTELGKVGGAMDGGNPPPTDTSQNNPRIKAGYTFLGQFIDHDLTLDTTSVLEQQIDVNATHNFRTPALELDSLYGLGPAVQPFLYDRHNRYRFLLAPDGQDLPRNSQEAALIGDPRNDENIIVSQLHLLFLKFHNKVFNDHTDPSLGDQERFEAAQTLVRWHYQWIVLNEFLPRTIGTKTLARILEQVPLVYSGDAFIPVEFSVAAYRFGHSQVRPGYLVHRRDGTPQGAALFPDQPAAAFDIGDLRGGRVVPPELVIDWATFFGPSAQPGKLIDTKLSTVVLRLPDTVVPPDTPDSQRSLATRNLQRGLDARLPAGQHVACYLGIPPLDEETLWAGVDGGEGLAPLWFYILREAEARGEGHRLAGVGAEIVGRVFVAILLADRASYLASNPSWTPVLPGAAPGRFTMTDLANLTLGTEIPSEETDGLPGDD</sequence>
<dbReference type="GO" id="GO:0020037">
    <property type="term" value="F:heme binding"/>
    <property type="evidence" value="ECO:0007669"/>
    <property type="project" value="InterPro"/>
</dbReference>
<keyword evidence="3" id="KW-0325">Glycoprotein</keyword>